<dbReference type="Gene3D" id="3.30.70.141">
    <property type="entry name" value="Nucleoside diphosphate kinase-like domain"/>
    <property type="match status" value="1"/>
</dbReference>
<dbReference type="InterPro" id="IPR036850">
    <property type="entry name" value="NDK-like_dom_sf"/>
</dbReference>
<accession>A0ABM0H0G8</accession>
<keyword evidence="15" id="KW-1185">Reference proteome</keyword>
<evidence type="ECO:0000256" key="4">
    <source>
        <dbReference type="ARBA" id="ARBA00022468"/>
    </source>
</evidence>
<dbReference type="PANTHER" id="PTHR15440:SF0">
    <property type="entry name" value="PROTEIN XRP2"/>
    <property type="match status" value="1"/>
</dbReference>
<dbReference type="GeneID" id="100374553"/>
<keyword evidence="6" id="KW-0519">Myristate</keyword>
<feature type="compositionally biased region" description="Basic and acidic residues" evidence="13">
    <location>
        <begin position="17"/>
        <end position="36"/>
    </location>
</feature>
<dbReference type="InterPro" id="IPR006599">
    <property type="entry name" value="CARP_motif"/>
</dbReference>
<keyword evidence="11" id="KW-0449">Lipoprotein</keyword>
<dbReference type="InterPro" id="IPR036223">
    <property type="entry name" value="CAP_C_sf"/>
</dbReference>
<keyword evidence="5" id="KW-1003">Cell membrane</keyword>
<dbReference type="Pfam" id="PF07986">
    <property type="entry name" value="TBCC"/>
    <property type="match status" value="1"/>
</dbReference>
<evidence type="ECO:0000256" key="12">
    <source>
        <dbReference type="PIRNR" id="PIRNR037947"/>
    </source>
</evidence>
<dbReference type="InterPro" id="IPR039093">
    <property type="entry name" value="XRP2"/>
</dbReference>
<name>A0ABM0H0G8_SACKO</name>
<feature type="domain" description="C-CAP/cofactor C-like" evidence="14">
    <location>
        <begin position="19"/>
        <end position="174"/>
    </location>
</feature>
<evidence type="ECO:0000313" key="15">
    <source>
        <dbReference type="Proteomes" id="UP000694865"/>
    </source>
</evidence>
<evidence type="ECO:0000256" key="7">
    <source>
        <dbReference type="ARBA" id="ARBA00022741"/>
    </source>
</evidence>
<comment type="function">
    <text evidence="12">Acts as a GTPase-activating protein (GAP) for tubulin in concert with tubulin-specific chaperone C, but does not enhance tubulin heterodimerization.</text>
</comment>
<evidence type="ECO:0000256" key="10">
    <source>
        <dbReference type="ARBA" id="ARBA00023139"/>
    </source>
</evidence>
<evidence type="ECO:0000256" key="2">
    <source>
        <dbReference type="ARBA" id="ARBA00008848"/>
    </source>
</evidence>
<comment type="subcellular location">
    <subcellularLocation>
        <location evidence="1">Cell membrane</location>
        <topology evidence="1">Lipid-anchor</topology>
        <orientation evidence="1">Cytoplasmic side</orientation>
    </subcellularLocation>
</comment>
<dbReference type="PIRSF" id="PIRSF037947">
    <property type="entry name" value="Protein_XRP2"/>
    <property type="match status" value="1"/>
</dbReference>
<dbReference type="PANTHER" id="PTHR15440">
    <property type="entry name" value="XRP2 PROTEIN"/>
    <property type="match status" value="1"/>
</dbReference>
<evidence type="ECO:0000256" key="6">
    <source>
        <dbReference type="ARBA" id="ARBA00022707"/>
    </source>
</evidence>
<dbReference type="SMART" id="SM00673">
    <property type="entry name" value="CARP"/>
    <property type="match status" value="2"/>
</dbReference>
<evidence type="ECO:0000256" key="5">
    <source>
        <dbReference type="ARBA" id="ARBA00022475"/>
    </source>
</evidence>
<comment type="similarity">
    <text evidence="2 12">Belongs to the TBCC family.</text>
</comment>
<evidence type="ECO:0000256" key="8">
    <source>
        <dbReference type="ARBA" id="ARBA00023134"/>
    </source>
</evidence>
<dbReference type="InterPro" id="IPR012945">
    <property type="entry name" value="Tubulin-bd_cofactor_C_dom"/>
</dbReference>
<evidence type="ECO:0000256" key="13">
    <source>
        <dbReference type="SAM" id="MobiDB-lite"/>
    </source>
</evidence>
<dbReference type="Proteomes" id="UP000694865">
    <property type="component" value="Unplaced"/>
</dbReference>
<gene>
    <name evidence="16" type="primary">LOC100374553</name>
</gene>
<keyword evidence="10" id="KW-0564">Palmitate</keyword>
<evidence type="ECO:0000256" key="9">
    <source>
        <dbReference type="ARBA" id="ARBA00023136"/>
    </source>
</evidence>
<evidence type="ECO:0000256" key="3">
    <source>
        <dbReference type="ARBA" id="ARBA00015771"/>
    </source>
</evidence>
<dbReference type="InterPro" id="IPR017901">
    <property type="entry name" value="C-CAP_CF_C-like"/>
</dbReference>
<proteinExistence type="inferred from homology"/>
<organism evidence="15 16">
    <name type="scientific">Saccoglossus kowalevskii</name>
    <name type="common">Acorn worm</name>
    <dbReference type="NCBI Taxonomy" id="10224"/>
    <lineage>
        <taxon>Eukaryota</taxon>
        <taxon>Metazoa</taxon>
        <taxon>Hemichordata</taxon>
        <taxon>Enteropneusta</taxon>
        <taxon>Harrimaniidae</taxon>
        <taxon>Saccoglossus</taxon>
    </lineage>
</organism>
<keyword evidence="7 12" id="KW-0547">Nucleotide-binding</keyword>
<keyword evidence="8 12" id="KW-0342">GTP-binding</keyword>
<dbReference type="RefSeq" id="XP_002741479.1">
    <property type="nucleotide sequence ID" value="XM_002741433.2"/>
</dbReference>
<dbReference type="PROSITE" id="PS51329">
    <property type="entry name" value="C_CAP_COFACTOR_C"/>
    <property type="match status" value="1"/>
</dbReference>
<dbReference type="SUPFAM" id="SSF69340">
    <property type="entry name" value="C-terminal domain of adenylylcyclase associated protein"/>
    <property type="match status" value="1"/>
</dbReference>
<sequence length="347" mass="39100">MGCLWPKPGDESAQQEEAPKVYSWERNDRPDPKDFTIENLKGETVGRVPGTINGQQFILNNCEDCNIYIYDHTATVTVDDCVNCRIFIGPIKGSVYFRDCNNCKCVVACQQFRTRDCKKMDIFLCCQTQPIIESSINMKFACFQYYYPELKDHFKKSDLSVYNNNWSSIHDFTPVPGEQNWSLLPSDAKLEEHVPIPTTEQFANVGISTDVDKSTVPLTLGSRRKASDESCLVAFFNAGSETEDKVRQFIEKMREEGTCTLVQSKEIPMKPDEATRIFGSDPKYSAAASSGDVIGLEYNGDQVIQKCSSIIQPVIGDSTFYISDNTRSSAQEDIDGFYNFADMQMAM</sequence>
<evidence type="ECO:0000256" key="1">
    <source>
        <dbReference type="ARBA" id="ARBA00004342"/>
    </source>
</evidence>
<feature type="region of interest" description="Disordered" evidence="13">
    <location>
        <begin position="1"/>
        <end position="36"/>
    </location>
</feature>
<evidence type="ECO:0000256" key="11">
    <source>
        <dbReference type="ARBA" id="ARBA00023288"/>
    </source>
</evidence>
<keyword evidence="4 12" id="KW-0343">GTPase activation</keyword>
<dbReference type="Gene3D" id="2.160.20.70">
    <property type="match status" value="1"/>
</dbReference>
<reference evidence="16" key="1">
    <citation type="submission" date="2025-08" db="UniProtKB">
        <authorList>
            <consortium name="RefSeq"/>
        </authorList>
    </citation>
    <scope>IDENTIFICATION</scope>
    <source>
        <tissue evidence="16">Testes</tissue>
    </source>
</reference>
<evidence type="ECO:0000313" key="16">
    <source>
        <dbReference type="RefSeq" id="XP_002741479.1"/>
    </source>
</evidence>
<evidence type="ECO:0000259" key="14">
    <source>
        <dbReference type="PROSITE" id="PS51329"/>
    </source>
</evidence>
<protein>
    <recommendedName>
        <fullName evidence="3 12">Protein XRP2</fullName>
    </recommendedName>
</protein>
<dbReference type="InterPro" id="IPR016098">
    <property type="entry name" value="CAP/MinC_C"/>
</dbReference>
<keyword evidence="9" id="KW-0472">Membrane</keyword>